<dbReference type="GO" id="GO:0004467">
    <property type="term" value="F:long-chain fatty acid-CoA ligase activity"/>
    <property type="evidence" value="ECO:0007669"/>
    <property type="project" value="UniProtKB-EC"/>
</dbReference>
<name>A0A173VAJ9_9FIRM</name>
<evidence type="ECO:0000259" key="1">
    <source>
        <dbReference type="Pfam" id="PF00501"/>
    </source>
</evidence>
<evidence type="ECO:0000313" key="3">
    <source>
        <dbReference type="Proteomes" id="UP000095649"/>
    </source>
</evidence>
<dbReference type="PANTHER" id="PTHR24096">
    <property type="entry name" value="LONG-CHAIN-FATTY-ACID--COA LIGASE"/>
    <property type="match status" value="1"/>
</dbReference>
<dbReference type="Gene3D" id="3.30.300.30">
    <property type="match status" value="1"/>
</dbReference>
<reference evidence="2 3" key="1">
    <citation type="submission" date="2015-09" db="EMBL/GenBank/DDBJ databases">
        <authorList>
            <consortium name="Pathogen Informatics"/>
        </authorList>
    </citation>
    <scope>NUCLEOTIDE SEQUENCE [LARGE SCALE GENOMIC DNA]</scope>
    <source>
        <strain evidence="2 3">2789STDY5834970</strain>
    </source>
</reference>
<dbReference type="InterPro" id="IPR000873">
    <property type="entry name" value="AMP-dep_synth/lig_dom"/>
</dbReference>
<dbReference type="EC" id="6.2.1.3" evidence="2"/>
<proteinExistence type="predicted"/>
<dbReference type="SUPFAM" id="SSF56801">
    <property type="entry name" value="Acetyl-CoA synthetase-like"/>
    <property type="match status" value="1"/>
</dbReference>
<dbReference type="Gene3D" id="3.40.50.12780">
    <property type="entry name" value="N-terminal domain of ligase-like"/>
    <property type="match status" value="1"/>
</dbReference>
<protein>
    <submittedName>
        <fullName evidence="2">Long-chain-fatty-acid--CoA ligase</fullName>
        <ecNumber evidence="2">6.2.1.3</ecNumber>
    </submittedName>
</protein>
<gene>
    <name evidence="2" type="primary">fadD_2</name>
    <name evidence="2" type="ORF">ERS852582_02697</name>
</gene>
<dbReference type="PROSITE" id="PS00455">
    <property type="entry name" value="AMP_BINDING"/>
    <property type="match status" value="1"/>
</dbReference>
<organism evidence="2 3">
    <name type="scientific">Faecalibacterium prausnitzii</name>
    <dbReference type="NCBI Taxonomy" id="853"/>
    <lineage>
        <taxon>Bacteria</taxon>
        <taxon>Bacillati</taxon>
        <taxon>Bacillota</taxon>
        <taxon>Clostridia</taxon>
        <taxon>Eubacteriales</taxon>
        <taxon>Oscillospiraceae</taxon>
        <taxon>Faecalibacterium</taxon>
    </lineage>
</organism>
<dbReference type="Proteomes" id="UP000095649">
    <property type="component" value="Unassembled WGS sequence"/>
</dbReference>
<sequence length="525" mass="59239">MLQKYCIALEDIVYWAQLSARAAPRRTEPDTGQDKMLREGKIMVTSLYQSLCNMETIYADRVAIRYYDEAKRGVTEVYYRQYAQDLRRFVSFLRSKAGDVKGQRVAILARNSYHYVICMYGTVLAGGVAVPLNMGKNWDEIQYELDLVEPVCVLQDGEYLQWEPALADAYSAKLEPMDAFTAFAPAQDVKEVEDLAAMAFIMFTSGTTGRSKGVMLSQKNLFAAMPAFLNPFDDVRKATGWDTDKFCSLSALPMFHISAMTSLVSWSITGHCINLCNDLKYFYRDIGAMHSEVMAVVPVLLKSLYKDVMKGRRDRLNGLCVLTCGAAMFDPQMLKDLMDKGFFIAQMYGMTETCGDGAWNSSQEEKHLTSVGHVDNSCEYKLDDGELCMRGTPIMLGYYKDPEATAEVIDKDDWFHTGDIARLEEDSYMYLTGRKKNLIILDSGENISPEELEGLVEKCPAVQECVVKEMGKKIGAVVYCPQDKQQTVQEHITEMNRTLPLYKRIGVVEFSETPLPRNATGKLLR</sequence>
<dbReference type="InterPro" id="IPR045851">
    <property type="entry name" value="AMP-bd_C_sf"/>
</dbReference>
<dbReference type="InterPro" id="IPR020845">
    <property type="entry name" value="AMP-binding_CS"/>
</dbReference>
<dbReference type="InterPro" id="IPR042099">
    <property type="entry name" value="ANL_N_sf"/>
</dbReference>
<accession>A0A173VAJ9</accession>
<dbReference type="AlphaFoldDB" id="A0A173VAJ9"/>
<dbReference type="EMBL" id="CYXN01000042">
    <property type="protein sequence ID" value="CUN23706.1"/>
    <property type="molecule type" value="Genomic_DNA"/>
</dbReference>
<dbReference type="Pfam" id="PF00501">
    <property type="entry name" value="AMP-binding"/>
    <property type="match status" value="1"/>
</dbReference>
<keyword evidence="2" id="KW-0436">Ligase</keyword>
<feature type="domain" description="AMP-dependent synthetase/ligase" evidence="1">
    <location>
        <begin position="59"/>
        <end position="399"/>
    </location>
</feature>
<evidence type="ECO:0000313" key="2">
    <source>
        <dbReference type="EMBL" id="CUN23706.1"/>
    </source>
</evidence>